<accession>A0A4T0FNB9</accession>
<dbReference type="SUPFAM" id="SSF52047">
    <property type="entry name" value="RNI-like"/>
    <property type="match status" value="1"/>
</dbReference>
<sequence length="565" mass="63894">MLHSKTTKRAPLPPIRYSQIPYVIDYKTQCGGDCGVQMTPRGNNSGHSDTNSEPASASHTVHNVAHQIGALKKSLLHEHSRRLLAEQRASRAEELARNVLDRLSSHLLSLTSAPSPPMDLQRLPPELLPSILEPLSANPRDLLPLLTINKEISHEAYKLLYHFVALRPWERPDKLVEFFSAVASNKQLAHLVKKLEIRSFPRQISSSERTHLYDTLTSCLQHFVNLEICSWTRAMTLTTEILSVVSMLPKVAELEINSGNDVRYDEIFTRGRWPALHTLKIILPDRSIARALRPFLQQRGEQLVSLTILAKESGVIDDNYLNSVAGSLVNLHQLSLGGLKRVTDASILSILKRNPQISSLALESLNLTNSHWELSMPRLSHLSVTYTSSGVLDKLLDAIKGSTTFRSFTIYSSGLERLPYLPVDFVERLVNMHWRTLTTLRIHHVMIAQDMLKYISHKCPNLTEMVVHLPTIDISTLVQDCAPRWTHLEKLHLLGEPSTGKEIQMEHLLPFVDACHNLTQVGWRSRVWKVHRHGQDLAHGSRDARLSGHEMEEEDEAFGAWKDEL</sequence>
<evidence type="ECO:0008006" key="4">
    <source>
        <dbReference type="Google" id="ProtNLM"/>
    </source>
</evidence>
<dbReference type="Proteomes" id="UP000310189">
    <property type="component" value="Unassembled WGS sequence"/>
</dbReference>
<protein>
    <recommendedName>
        <fullName evidence="4">F-box domain-containing protein</fullName>
    </recommendedName>
</protein>
<dbReference type="EMBL" id="SPNW01000040">
    <property type="protein sequence ID" value="TIA88286.1"/>
    <property type="molecule type" value="Genomic_DNA"/>
</dbReference>
<evidence type="ECO:0000256" key="1">
    <source>
        <dbReference type="SAM" id="MobiDB-lite"/>
    </source>
</evidence>
<feature type="compositionally biased region" description="Polar residues" evidence="1">
    <location>
        <begin position="40"/>
        <end position="61"/>
    </location>
</feature>
<feature type="compositionally biased region" description="Basic and acidic residues" evidence="1">
    <location>
        <begin position="541"/>
        <end position="550"/>
    </location>
</feature>
<dbReference type="InterPro" id="IPR032675">
    <property type="entry name" value="LRR_dom_sf"/>
</dbReference>
<dbReference type="AlphaFoldDB" id="A0A4T0FNB9"/>
<evidence type="ECO:0000313" key="3">
    <source>
        <dbReference type="Proteomes" id="UP000310189"/>
    </source>
</evidence>
<feature type="region of interest" description="Disordered" evidence="1">
    <location>
        <begin position="37"/>
        <end position="61"/>
    </location>
</feature>
<comment type="caution">
    <text evidence="2">The sequence shown here is derived from an EMBL/GenBank/DDBJ whole genome shotgun (WGS) entry which is preliminary data.</text>
</comment>
<evidence type="ECO:0000313" key="2">
    <source>
        <dbReference type="EMBL" id="TIA88286.1"/>
    </source>
</evidence>
<proteinExistence type="predicted"/>
<keyword evidence="3" id="KW-1185">Reference proteome</keyword>
<feature type="region of interest" description="Disordered" evidence="1">
    <location>
        <begin position="541"/>
        <end position="565"/>
    </location>
</feature>
<dbReference type="OrthoDB" id="2585512at2759"/>
<organism evidence="2 3">
    <name type="scientific">Wallemia hederae</name>
    <dbReference type="NCBI Taxonomy" id="1540922"/>
    <lineage>
        <taxon>Eukaryota</taxon>
        <taxon>Fungi</taxon>
        <taxon>Dikarya</taxon>
        <taxon>Basidiomycota</taxon>
        <taxon>Wallemiomycotina</taxon>
        <taxon>Wallemiomycetes</taxon>
        <taxon>Wallemiales</taxon>
        <taxon>Wallemiaceae</taxon>
        <taxon>Wallemia</taxon>
    </lineage>
</organism>
<gene>
    <name evidence="2" type="ORF">E3P99_02674</name>
</gene>
<name>A0A4T0FNB9_9BASI</name>
<reference evidence="2 3" key="1">
    <citation type="submission" date="2019-03" db="EMBL/GenBank/DDBJ databases">
        <title>Sequencing 23 genomes of Wallemia ichthyophaga.</title>
        <authorList>
            <person name="Gostincar C."/>
        </authorList>
    </citation>
    <scope>NUCLEOTIDE SEQUENCE [LARGE SCALE GENOMIC DNA]</scope>
    <source>
        <strain evidence="2 3">EXF-5753</strain>
    </source>
</reference>
<dbReference type="Gene3D" id="3.80.10.10">
    <property type="entry name" value="Ribonuclease Inhibitor"/>
    <property type="match status" value="1"/>
</dbReference>